<dbReference type="InterPro" id="IPR046349">
    <property type="entry name" value="C1-like_sf"/>
</dbReference>
<dbReference type="SUPFAM" id="SSF57889">
    <property type="entry name" value="Cysteine-rich domain"/>
    <property type="match status" value="1"/>
</dbReference>
<dbReference type="PANTHER" id="PTHR12695:SF2">
    <property type="entry name" value="GENERAL TRANSCRIPTION FACTOR IIH SUBUNIT 2-RELATED"/>
    <property type="match status" value="1"/>
</dbReference>
<keyword evidence="7 11" id="KW-0805">Transcription regulation</keyword>
<keyword evidence="5" id="KW-0863">Zinc-finger</keyword>
<dbReference type="EnsemblMetazoa" id="XM_021051328.2">
    <property type="protein sequence ID" value="XP_020906987.1"/>
    <property type="gene ID" value="LOC110245070"/>
</dbReference>
<evidence type="ECO:0000256" key="6">
    <source>
        <dbReference type="ARBA" id="ARBA00022833"/>
    </source>
</evidence>
<dbReference type="FunFam" id="3.40.50.410:FF:000015">
    <property type="entry name" value="General transcription factor IIH subunit 2"/>
    <property type="match status" value="1"/>
</dbReference>
<dbReference type="OrthoDB" id="284275at2759"/>
<evidence type="ECO:0000256" key="12">
    <source>
        <dbReference type="PIRSR" id="PIRSR015919-1"/>
    </source>
</evidence>
<sequence>MADEEEESGYRWLNQYEKTWEAIREDEEGSLQSLVDDLAHRNKRKRAFLRTGNVRLGMMRHLFLVIDMSKSMEEADLKPTRIACTAKLLENFITEYFDQNPISQLGILITKNKRAEKLTELSGNPKLHINAIKKSCVVKACQGEPSLQNTLSLAAQSLRHMPGHSSKEILILFGSLTSCDPGDVNQTIQTVLGQNIRCSIIGLAAEMKVCKTICQKTQGTYRVILDESHFKELLLHHVTPPTAKADTEAALIRMGFPQHVAKGPPSFCMCHLDSTNSSSGMNTHGYYCPQCKSKYCDLPVECKVCSLTLVSAPHLARSYQHLFPFPQFEEIYLPVTTETRQCEACQIVLKEKSASTCTGCKQVFCLDCDAYIHESLHACPGCVASNDCKL</sequence>
<keyword evidence="8 11" id="KW-0804">Transcription</keyword>
<dbReference type="GeneID" id="110245070"/>
<dbReference type="GO" id="GO:0006351">
    <property type="term" value="P:DNA-templated transcription"/>
    <property type="evidence" value="ECO:0007669"/>
    <property type="project" value="InterPro"/>
</dbReference>
<dbReference type="Pfam" id="PF07975">
    <property type="entry name" value="C1_4"/>
    <property type="match status" value="1"/>
</dbReference>
<dbReference type="Gene3D" id="3.40.50.410">
    <property type="entry name" value="von Willebrand factor, type A domain"/>
    <property type="match status" value="1"/>
</dbReference>
<dbReference type="OMA" id="INWVEVP"/>
<dbReference type="GO" id="GO:0005675">
    <property type="term" value="C:transcription factor TFIIH holo complex"/>
    <property type="evidence" value="ECO:0007669"/>
    <property type="project" value="UniProtKB-UniRule"/>
</dbReference>
<dbReference type="InterPro" id="IPR007198">
    <property type="entry name" value="Ssl1-like"/>
</dbReference>
<evidence type="ECO:0000256" key="8">
    <source>
        <dbReference type="ARBA" id="ARBA00023163"/>
    </source>
</evidence>
<dbReference type="GO" id="GO:0006357">
    <property type="term" value="P:regulation of transcription by RNA polymerase II"/>
    <property type="evidence" value="ECO:0007669"/>
    <property type="project" value="TreeGrafter"/>
</dbReference>
<dbReference type="AlphaFoldDB" id="A0A913XN50"/>
<reference evidence="15" key="1">
    <citation type="submission" date="2022-11" db="UniProtKB">
        <authorList>
            <consortium name="EnsemblMetazoa"/>
        </authorList>
    </citation>
    <scope>IDENTIFICATION</scope>
</reference>
<evidence type="ECO:0000256" key="4">
    <source>
        <dbReference type="ARBA" id="ARBA00022763"/>
    </source>
</evidence>
<keyword evidence="6 11" id="KW-0862">Zinc</keyword>
<keyword evidence="4" id="KW-0227">DNA damage</keyword>
<keyword evidence="9" id="KW-0234">DNA repair</keyword>
<evidence type="ECO:0000313" key="15">
    <source>
        <dbReference type="EnsemblMetazoa" id="XP_020906987.1"/>
    </source>
</evidence>
<proteinExistence type="inferred from homology"/>
<dbReference type="PANTHER" id="PTHR12695">
    <property type="entry name" value="GENERAL TRANSCRIPTION FACTOR IIH SUBUNIT 2"/>
    <property type="match status" value="1"/>
</dbReference>
<name>A0A913XN50_EXADI</name>
<dbReference type="NCBIfam" id="TIGR00622">
    <property type="entry name" value="ssl1"/>
    <property type="match status" value="1"/>
</dbReference>
<dbReference type="PIRSF" id="PIRSF015919">
    <property type="entry name" value="TFIIH_SSL1"/>
    <property type="match status" value="1"/>
</dbReference>
<dbReference type="GO" id="GO:0008270">
    <property type="term" value="F:zinc ion binding"/>
    <property type="evidence" value="ECO:0007669"/>
    <property type="project" value="UniProtKB-UniRule"/>
</dbReference>
<dbReference type="Proteomes" id="UP000887567">
    <property type="component" value="Unplaced"/>
</dbReference>
<dbReference type="InterPro" id="IPR012170">
    <property type="entry name" value="TFIIH_SSL1/p44"/>
</dbReference>
<organism evidence="15 16">
    <name type="scientific">Exaiptasia diaphana</name>
    <name type="common">Tropical sea anemone</name>
    <name type="synonym">Aiptasia pulchella</name>
    <dbReference type="NCBI Taxonomy" id="2652724"/>
    <lineage>
        <taxon>Eukaryota</taxon>
        <taxon>Metazoa</taxon>
        <taxon>Cnidaria</taxon>
        <taxon>Anthozoa</taxon>
        <taxon>Hexacorallia</taxon>
        <taxon>Actiniaria</taxon>
        <taxon>Aiptasiidae</taxon>
        <taxon>Exaiptasia</taxon>
    </lineage>
</organism>
<dbReference type="InterPro" id="IPR036465">
    <property type="entry name" value="vWFA_dom_sf"/>
</dbReference>
<protein>
    <recommendedName>
        <fullName evidence="11">General transcription factor IIH subunit</fullName>
    </recommendedName>
</protein>
<evidence type="ECO:0000256" key="2">
    <source>
        <dbReference type="ARBA" id="ARBA00006092"/>
    </source>
</evidence>
<evidence type="ECO:0000256" key="9">
    <source>
        <dbReference type="ARBA" id="ARBA00023204"/>
    </source>
</evidence>
<dbReference type="InterPro" id="IPR013083">
    <property type="entry name" value="Znf_RING/FYVE/PHD"/>
</dbReference>
<evidence type="ECO:0000256" key="10">
    <source>
        <dbReference type="ARBA" id="ARBA00023242"/>
    </source>
</evidence>
<feature type="domain" description="TFIIH C1-like" evidence="14">
    <location>
        <begin position="341"/>
        <end position="384"/>
    </location>
</feature>
<dbReference type="Gene3D" id="3.30.40.10">
    <property type="entry name" value="Zinc/RING finger domain, C3HC4 (zinc finger)"/>
    <property type="match status" value="1"/>
</dbReference>
<evidence type="ECO:0000256" key="7">
    <source>
        <dbReference type="ARBA" id="ARBA00023015"/>
    </source>
</evidence>
<dbReference type="CDD" id="cd01453">
    <property type="entry name" value="vWA_transcription_factor_IIH_type"/>
    <property type="match status" value="1"/>
</dbReference>
<evidence type="ECO:0000259" key="14">
    <source>
        <dbReference type="SMART" id="SM01047"/>
    </source>
</evidence>
<feature type="domain" description="VWFA" evidence="13">
    <location>
        <begin position="59"/>
        <end position="233"/>
    </location>
</feature>
<dbReference type="InterPro" id="IPR004595">
    <property type="entry name" value="TFIIH_C1-like_dom"/>
</dbReference>
<dbReference type="SMART" id="SM01047">
    <property type="entry name" value="C1_4"/>
    <property type="match status" value="1"/>
</dbReference>
<evidence type="ECO:0000256" key="3">
    <source>
        <dbReference type="ARBA" id="ARBA00022723"/>
    </source>
</evidence>
<dbReference type="InterPro" id="IPR002035">
    <property type="entry name" value="VWF_A"/>
</dbReference>
<dbReference type="SMART" id="SM00327">
    <property type="entry name" value="VWA"/>
    <property type="match status" value="1"/>
</dbReference>
<feature type="zinc finger region" description="C4-type" evidence="12">
    <location>
        <begin position="288"/>
        <end position="305"/>
    </location>
</feature>
<accession>A0A913XN50</accession>
<comment type="similarity">
    <text evidence="2 11">Belongs to the GTF2H2 family.</text>
</comment>
<evidence type="ECO:0000256" key="11">
    <source>
        <dbReference type="PIRNR" id="PIRNR015919"/>
    </source>
</evidence>
<evidence type="ECO:0000256" key="5">
    <source>
        <dbReference type="ARBA" id="ARBA00022771"/>
    </source>
</evidence>
<dbReference type="SUPFAM" id="SSF53300">
    <property type="entry name" value="vWA-like"/>
    <property type="match status" value="1"/>
</dbReference>
<keyword evidence="16" id="KW-1185">Reference proteome</keyword>
<dbReference type="GO" id="GO:0006289">
    <property type="term" value="P:nucleotide-excision repair"/>
    <property type="evidence" value="ECO:0007669"/>
    <property type="project" value="UniProtKB-UniRule"/>
</dbReference>
<dbReference type="KEGG" id="epa:110245070"/>
<dbReference type="RefSeq" id="XP_020906987.1">
    <property type="nucleotide sequence ID" value="XM_021051328.2"/>
</dbReference>
<keyword evidence="10 11" id="KW-0539">Nucleus</keyword>
<comment type="subcellular location">
    <subcellularLocation>
        <location evidence="1 11">Nucleus</location>
    </subcellularLocation>
</comment>
<keyword evidence="3 11" id="KW-0479">Metal-binding</keyword>
<evidence type="ECO:0000256" key="1">
    <source>
        <dbReference type="ARBA" id="ARBA00004123"/>
    </source>
</evidence>
<evidence type="ECO:0000259" key="13">
    <source>
        <dbReference type="SMART" id="SM00327"/>
    </source>
</evidence>
<dbReference type="Pfam" id="PF04056">
    <property type="entry name" value="Ssl1"/>
    <property type="match status" value="1"/>
</dbReference>
<dbReference type="GO" id="GO:0000439">
    <property type="term" value="C:transcription factor TFIIH core complex"/>
    <property type="evidence" value="ECO:0007669"/>
    <property type="project" value="InterPro"/>
</dbReference>
<evidence type="ECO:0000313" key="16">
    <source>
        <dbReference type="Proteomes" id="UP000887567"/>
    </source>
</evidence>